<sequence>MSTDKVLLPLALSTSHHHHHHHHQKSPLRLRFSHASTGAFFSPCNRRRPQSLGSTCVLRTRKIYSCTERRPAAGQNGIVRNMELEARIRKQLLNPEISPSPYDTAWVAMVPLPGSLKDPRFPQCVEWISRNQHDNGSWGFNNADSSTSRDILLSTLACVTALKKWHSGPEEICRGLQFIGSNYSIILDDQTANPIGYNLTFSSLLILAMEMGLEFPISQNDINAIIRLQDMEINRLDADKSSAREAYMAYVTEGYVNLLGSNDIITLQRKNGSLFNSPSATAAALICKYDEGASQYLNVVVSKFGSAVPATYPLNIHYKLSIVDKLEKVGISRFFSCEINNILDMAYSLWMQKDEEIMLNVETCAIAFRILRMNRYVISPDLLSHVAEVFTSVNPHQEYSNDMKSLLELYNASKVSLSESELVLESIGKLSGSLLKEMLCNDVTQKIPALFEEIEYALKIPFYARVDPLDHRWNIEHLNAIASRTLKTKCLSRGVNKDILAMAVDNFIISQSIYVDEVEHLDSWEKECRLGELQFARQKMKYCYLCAAASITAHELSEARVACAKATILTVVIDDFFDSGAGSQEALANLISLAEKWEDPREDEFYSEELKFLFYALYNTMNQIAASASTLQNRDVTMELVETWLARMRTEMIEAEWRECKHVPTFEEYLKVAYVSFALGPTVHTAMYFLGVNFPEYVLRDEEYNKLFRTMSCCCRLLNDIRGFERELSHGKLNSTLLLVRQSGGSMSIEEAKQEIQKSIALFTRDLLALLLREDRVVPMACKQIFWRFNQTGHLFYARIDGFTSPREMVGAVNAVVYDPLKLQGAMGPSLSLQCENSGGVNQ</sequence>
<evidence type="ECO:0000313" key="2">
    <source>
        <dbReference type="Proteomes" id="UP001732700"/>
    </source>
</evidence>
<evidence type="ECO:0000313" key="1">
    <source>
        <dbReference type="EnsemblPlants" id="AVESA.00010b.r2.6DG1153190.1.CDS"/>
    </source>
</evidence>
<reference evidence="1" key="1">
    <citation type="submission" date="2021-05" db="EMBL/GenBank/DDBJ databases">
        <authorList>
            <person name="Scholz U."/>
            <person name="Mascher M."/>
            <person name="Fiebig A."/>
        </authorList>
    </citation>
    <scope>NUCLEOTIDE SEQUENCE [LARGE SCALE GENOMIC DNA]</scope>
</reference>
<dbReference type="Proteomes" id="UP001732700">
    <property type="component" value="Chromosome 6D"/>
</dbReference>
<reference evidence="1" key="2">
    <citation type="submission" date="2025-09" db="UniProtKB">
        <authorList>
            <consortium name="EnsemblPlants"/>
        </authorList>
    </citation>
    <scope>IDENTIFICATION</scope>
</reference>
<protein>
    <submittedName>
        <fullName evidence="1">Uncharacterized protein</fullName>
    </submittedName>
</protein>
<dbReference type="EnsemblPlants" id="AVESA.00010b.r2.6DG1153190.1">
    <property type="protein sequence ID" value="AVESA.00010b.r2.6DG1153190.1.CDS"/>
    <property type="gene ID" value="AVESA.00010b.r2.6DG1153190"/>
</dbReference>
<proteinExistence type="predicted"/>
<name>A0ACD5ZGT3_AVESA</name>
<keyword evidence="2" id="KW-1185">Reference proteome</keyword>
<organism evidence="1 2">
    <name type="scientific">Avena sativa</name>
    <name type="common">Oat</name>
    <dbReference type="NCBI Taxonomy" id="4498"/>
    <lineage>
        <taxon>Eukaryota</taxon>
        <taxon>Viridiplantae</taxon>
        <taxon>Streptophyta</taxon>
        <taxon>Embryophyta</taxon>
        <taxon>Tracheophyta</taxon>
        <taxon>Spermatophyta</taxon>
        <taxon>Magnoliopsida</taxon>
        <taxon>Liliopsida</taxon>
        <taxon>Poales</taxon>
        <taxon>Poaceae</taxon>
        <taxon>BOP clade</taxon>
        <taxon>Pooideae</taxon>
        <taxon>Poodae</taxon>
        <taxon>Poeae</taxon>
        <taxon>Poeae Chloroplast Group 1 (Aveneae type)</taxon>
        <taxon>Aveninae</taxon>
        <taxon>Avena</taxon>
    </lineage>
</organism>
<accession>A0ACD5ZGT3</accession>